<dbReference type="Proteomes" id="UP000825051">
    <property type="component" value="Chromosome"/>
</dbReference>
<proteinExistence type="predicted"/>
<dbReference type="EMBL" id="CP080507">
    <property type="protein sequence ID" value="QYM77714.1"/>
    <property type="molecule type" value="Genomic_DNA"/>
</dbReference>
<evidence type="ECO:0000256" key="1">
    <source>
        <dbReference type="SAM" id="MobiDB-lite"/>
    </source>
</evidence>
<feature type="domain" description="Transposase IS801/IS1294" evidence="2">
    <location>
        <begin position="134"/>
        <end position="301"/>
    </location>
</feature>
<dbReference type="KEGG" id="ole:K0B96_10295"/>
<keyword evidence="5" id="KW-1185">Reference proteome</keyword>
<feature type="compositionally biased region" description="Basic and acidic residues" evidence="1">
    <location>
        <begin position="415"/>
        <end position="426"/>
    </location>
</feature>
<evidence type="ECO:0000313" key="4">
    <source>
        <dbReference type="EMBL" id="QYM77714.1"/>
    </source>
</evidence>
<evidence type="ECO:0000313" key="5">
    <source>
        <dbReference type="Proteomes" id="UP000825051"/>
    </source>
</evidence>
<dbReference type="Pfam" id="PF14319">
    <property type="entry name" value="Zn_Tnp_IS91"/>
    <property type="match status" value="1"/>
</dbReference>
<sequence length="467" mass="50666">MSVLADWLARARVPEHCAPRARRALAAIRCCRTPALGGHVYRCTECAGTDFAYHSCHHRACPRCGGERTAAWTAQQEARLLPVPYFLVTFTVPQELRAVFAAEPALMHDRLFRESAATLQQVAAERRLLGAELGFVGVLHTWGRQLQHHPHVHYIVPGGGLSADGNKWVNARQRDWLLPVAKLAAVFRGRMEAVLRASASARHASIPAGTWRSRWVVHCQPAGSGEAVVRYLARYVSRTAISDERLVVADDERVVFNYTDTKTQQRRQCTLGAEEFLRRYLQHVPPAGQHRVRYFGWLHPAAHARRMTVDVARQRGDGNAAGVGPKGWPVAGALGAPTDTNAAAKADRARGAAAGGAALALALPALRTVHARARGHAAAAGPGAAPLHAMSIRTRDQLIILLRPAPRAAGGSLGRDGRKTAREPGDGWRTPSRRAKTDATGTRARARRRMPPSGAPPVGGWRPIQNA</sequence>
<protein>
    <submittedName>
        <fullName evidence="4">IS91 family transposase</fullName>
    </submittedName>
</protein>
<dbReference type="GO" id="GO:0006313">
    <property type="term" value="P:DNA transposition"/>
    <property type="evidence" value="ECO:0007669"/>
    <property type="project" value="InterPro"/>
</dbReference>
<dbReference type="InterPro" id="IPR026889">
    <property type="entry name" value="Zn_Tnp"/>
</dbReference>
<gene>
    <name evidence="4" type="ORF">K0B96_10295</name>
</gene>
<dbReference type="NCBIfam" id="NF033538">
    <property type="entry name" value="transpos_IS91"/>
    <property type="match status" value="1"/>
</dbReference>
<dbReference type="AlphaFoldDB" id="A0A8F9TR87"/>
<evidence type="ECO:0000259" key="2">
    <source>
        <dbReference type="Pfam" id="PF04986"/>
    </source>
</evidence>
<dbReference type="InterPro" id="IPR007069">
    <property type="entry name" value="Transposase_32"/>
</dbReference>
<dbReference type="PANTHER" id="PTHR37023:SF1">
    <property type="entry name" value="ISSOD25 TRANSPOSASE TNPA_ISSOD25"/>
    <property type="match status" value="1"/>
</dbReference>
<feature type="region of interest" description="Disordered" evidence="1">
    <location>
        <begin position="407"/>
        <end position="467"/>
    </location>
</feature>
<name>A0A8F9TR87_9BACT</name>
<dbReference type="Pfam" id="PF04986">
    <property type="entry name" value="Y2_Tnp"/>
    <property type="match status" value="1"/>
</dbReference>
<dbReference type="PANTHER" id="PTHR37023">
    <property type="entry name" value="TRANSPOSASE"/>
    <property type="match status" value="1"/>
</dbReference>
<organism evidence="4 5">
    <name type="scientific">Horticoccus luteus</name>
    <dbReference type="NCBI Taxonomy" id="2862869"/>
    <lineage>
        <taxon>Bacteria</taxon>
        <taxon>Pseudomonadati</taxon>
        <taxon>Verrucomicrobiota</taxon>
        <taxon>Opitutia</taxon>
        <taxon>Opitutales</taxon>
        <taxon>Opitutaceae</taxon>
        <taxon>Horticoccus</taxon>
    </lineage>
</organism>
<dbReference type="InterPro" id="IPR054832">
    <property type="entry name" value="transpos_IS91"/>
</dbReference>
<dbReference type="GO" id="GO:0003677">
    <property type="term" value="F:DNA binding"/>
    <property type="evidence" value="ECO:0007669"/>
    <property type="project" value="InterPro"/>
</dbReference>
<reference evidence="4" key="1">
    <citation type="submission" date="2021-08" db="EMBL/GenBank/DDBJ databases">
        <title>Genome of a novel bacterium of the phylum Verrucomicrobia, Oleiharenicola sp. KSB-15.</title>
        <authorList>
            <person name="Chung J.-H."/>
            <person name="Ahn J.-H."/>
            <person name="Yoon Y."/>
            <person name="Kim D.-Y."/>
            <person name="An S.-H."/>
            <person name="Park I."/>
            <person name="Yeon J."/>
        </authorList>
    </citation>
    <scope>NUCLEOTIDE SEQUENCE</scope>
    <source>
        <strain evidence="4">KSB-15</strain>
    </source>
</reference>
<evidence type="ECO:0000259" key="3">
    <source>
        <dbReference type="Pfam" id="PF14319"/>
    </source>
</evidence>
<dbReference type="GO" id="GO:0004803">
    <property type="term" value="F:transposase activity"/>
    <property type="evidence" value="ECO:0007669"/>
    <property type="project" value="InterPro"/>
</dbReference>
<feature type="domain" description="Transposase zinc-binding" evidence="3">
    <location>
        <begin position="12"/>
        <end position="92"/>
    </location>
</feature>
<accession>A0A8F9TR87</accession>